<dbReference type="SUPFAM" id="SSF52540">
    <property type="entry name" value="P-loop containing nucleoside triphosphate hydrolases"/>
    <property type="match status" value="1"/>
</dbReference>
<proteinExistence type="predicted"/>
<dbReference type="InterPro" id="IPR027417">
    <property type="entry name" value="P-loop_NTPase"/>
</dbReference>
<sequence>MSIEIHKKIKKQLDYFVKTKKIPHIILHGPLGSGKRTLLKYLIDKIYTNKNNVMYVNCGHGKGIKFIRDELKFFAKSNIKNHNKGIFKSIILLNADKLTTDAQSALRRCIEQFSNNTRFFIIVEKKEKLLKPIISRFCNIFVEKPIINSKNQNLHSLKFENITIDIEKKKFIKKNLSVKDHSVRNCFNIANKLYEKGYSFLDLLYYFKNSEEKFEDKGAMLIYFDKVRKEFRNEKLLIFNFVSFYFIRKNLNLENIDSM</sequence>
<dbReference type="GO" id="GO:0005663">
    <property type="term" value="C:DNA replication factor C complex"/>
    <property type="evidence" value="ECO:0007669"/>
    <property type="project" value="TreeGrafter"/>
</dbReference>
<evidence type="ECO:0000256" key="2">
    <source>
        <dbReference type="ARBA" id="ARBA00022741"/>
    </source>
</evidence>
<accession>A0A6C0C045</accession>
<dbReference type="EMBL" id="MN739291">
    <property type="protein sequence ID" value="QHS97179.1"/>
    <property type="molecule type" value="Genomic_DNA"/>
</dbReference>
<dbReference type="GO" id="GO:0005524">
    <property type="term" value="F:ATP binding"/>
    <property type="evidence" value="ECO:0007669"/>
    <property type="project" value="UniProtKB-KW"/>
</dbReference>
<evidence type="ECO:0000313" key="4">
    <source>
        <dbReference type="EMBL" id="QHS97179.1"/>
    </source>
</evidence>
<reference evidence="4" key="1">
    <citation type="journal article" date="2020" name="Nature">
        <title>Giant virus diversity and host interactions through global metagenomics.</title>
        <authorList>
            <person name="Schulz F."/>
            <person name="Roux S."/>
            <person name="Paez-Espino D."/>
            <person name="Jungbluth S."/>
            <person name="Walsh D.A."/>
            <person name="Denef V.J."/>
            <person name="McMahon K.D."/>
            <person name="Konstantinidis K.T."/>
            <person name="Eloe-Fadrosh E.A."/>
            <person name="Kyrpides N.C."/>
            <person name="Woyke T."/>
        </authorList>
    </citation>
    <scope>NUCLEOTIDE SEQUENCE</scope>
    <source>
        <strain evidence="4">GVMAG-M-3300020169-51</strain>
    </source>
</reference>
<dbReference type="Gene3D" id="3.40.50.300">
    <property type="entry name" value="P-loop containing nucleotide triphosphate hydrolases"/>
    <property type="match status" value="1"/>
</dbReference>
<evidence type="ECO:0008006" key="5">
    <source>
        <dbReference type="Google" id="ProtNLM"/>
    </source>
</evidence>
<dbReference type="CDD" id="cd00009">
    <property type="entry name" value="AAA"/>
    <property type="match status" value="1"/>
</dbReference>
<dbReference type="GO" id="GO:0003689">
    <property type="term" value="F:DNA clamp loader activity"/>
    <property type="evidence" value="ECO:0007669"/>
    <property type="project" value="TreeGrafter"/>
</dbReference>
<dbReference type="PANTHER" id="PTHR11669:SF20">
    <property type="entry name" value="REPLICATION FACTOR C SUBUNIT 4"/>
    <property type="match status" value="1"/>
</dbReference>
<organism evidence="4">
    <name type="scientific">viral metagenome</name>
    <dbReference type="NCBI Taxonomy" id="1070528"/>
    <lineage>
        <taxon>unclassified sequences</taxon>
        <taxon>metagenomes</taxon>
        <taxon>organismal metagenomes</taxon>
    </lineage>
</organism>
<evidence type="ECO:0000256" key="1">
    <source>
        <dbReference type="ARBA" id="ARBA00022705"/>
    </source>
</evidence>
<name>A0A6C0C045_9ZZZZ</name>
<keyword evidence="1" id="KW-0235">DNA replication</keyword>
<dbReference type="GO" id="GO:0006281">
    <property type="term" value="P:DNA repair"/>
    <property type="evidence" value="ECO:0007669"/>
    <property type="project" value="TreeGrafter"/>
</dbReference>
<dbReference type="InterPro" id="IPR050238">
    <property type="entry name" value="DNA_Rep/Repair_Clamp_Loader"/>
</dbReference>
<dbReference type="PANTHER" id="PTHR11669">
    <property type="entry name" value="REPLICATION FACTOR C / DNA POLYMERASE III GAMMA-TAU SUBUNIT"/>
    <property type="match status" value="1"/>
</dbReference>
<evidence type="ECO:0000256" key="3">
    <source>
        <dbReference type="ARBA" id="ARBA00022840"/>
    </source>
</evidence>
<dbReference type="GO" id="GO:0006261">
    <property type="term" value="P:DNA-templated DNA replication"/>
    <property type="evidence" value="ECO:0007669"/>
    <property type="project" value="TreeGrafter"/>
</dbReference>
<protein>
    <recommendedName>
        <fullName evidence="5">AAA+ ATPase domain-containing protein</fullName>
    </recommendedName>
</protein>
<dbReference type="Pfam" id="PF13177">
    <property type="entry name" value="DNA_pol3_delta2"/>
    <property type="match status" value="1"/>
</dbReference>
<keyword evidence="3" id="KW-0067">ATP-binding</keyword>
<keyword evidence="2" id="KW-0547">Nucleotide-binding</keyword>
<dbReference type="AlphaFoldDB" id="A0A6C0C045"/>